<dbReference type="SMART" id="SM00320">
    <property type="entry name" value="WD40"/>
    <property type="match status" value="3"/>
</dbReference>
<dbReference type="PROSITE" id="PS50082">
    <property type="entry name" value="WD_REPEATS_2"/>
    <property type="match status" value="1"/>
</dbReference>
<dbReference type="VEuPathDB" id="FungiDB:CLCR_04344"/>
<organism evidence="2 3">
    <name type="scientific">Cladophialophora carrionii</name>
    <dbReference type="NCBI Taxonomy" id="86049"/>
    <lineage>
        <taxon>Eukaryota</taxon>
        <taxon>Fungi</taxon>
        <taxon>Dikarya</taxon>
        <taxon>Ascomycota</taxon>
        <taxon>Pezizomycotina</taxon>
        <taxon>Eurotiomycetes</taxon>
        <taxon>Chaetothyriomycetidae</taxon>
        <taxon>Chaetothyriales</taxon>
        <taxon>Herpotrichiellaceae</taxon>
        <taxon>Cladophialophora</taxon>
    </lineage>
</organism>
<evidence type="ECO:0000256" key="1">
    <source>
        <dbReference type="PROSITE-ProRule" id="PRU00221"/>
    </source>
</evidence>
<accession>A0A1C1CI45</accession>
<comment type="caution">
    <text evidence="2">The sequence shown here is derived from an EMBL/GenBank/DDBJ whole genome shotgun (WGS) entry which is preliminary data.</text>
</comment>
<dbReference type="InterPro" id="IPR036322">
    <property type="entry name" value="WD40_repeat_dom_sf"/>
</dbReference>
<protein>
    <submittedName>
        <fullName evidence="2">Uncharacterized protein</fullName>
    </submittedName>
</protein>
<dbReference type="AlphaFoldDB" id="A0A1C1CI45"/>
<sequence>MVHSMRCAFHRTDSDFQHWACKKIQDQDDNVRSVAFSENGRLLATGADDAQRSCFFERRGSSFASGADDRTAPIWNTVRETGIEGEVPEPRSRTLIPNAARVHSVAFSPDHEGSTLATATSNAIHLGDTKARIQLRVLNSTSSNFWYVAFAPDGACLASGSLDNDVHMWYAFGGPSDTAPGYQVRKHVEAAEVAARR</sequence>
<dbReference type="SUPFAM" id="SSF50978">
    <property type="entry name" value="WD40 repeat-like"/>
    <property type="match status" value="1"/>
</dbReference>
<dbReference type="PANTHER" id="PTHR19879">
    <property type="entry name" value="TRANSCRIPTION INITIATION FACTOR TFIID"/>
    <property type="match status" value="1"/>
</dbReference>
<dbReference type="STRING" id="86049.A0A1C1CI45"/>
<name>A0A1C1CI45_9EURO</name>
<dbReference type="EMBL" id="LGRB01000012">
    <property type="protein sequence ID" value="OCT48136.1"/>
    <property type="molecule type" value="Genomic_DNA"/>
</dbReference>
<keyword evidence="1" id="KW-0853">WD repeat</keyword>
<evidence type="ECO:0000313" key="2">
    <source>
        <dbReference type="EMBL" id="OCT48136.1"/>
    </source>
</evidence>
<keyword evidence="3" id="KW-1185">Reference proteome</keyword>
<dbReference type="Pfam" id="PF00400">
    <property type="entry name" value="WD40"/>
    <property type="match status" value="2"/>
</dbReference>
<dbReference type="InterPro" id="IPR015943">
    <property type="entry name" value="WD40/YVTN_repeat-like_dom_sf"/>
</dbReference>
<dbReference type="Gene3D" id="2.130.10.10">
    <property type="entry name" value="YVTN repeat-like/Quinoprotein amine dehydrogenase"/>
    <property type="match status" value="1"/>
</dbReference>
<evidence type="ECO:0000313" key="3">
    <source>
        <dbReference type="Proteomes" id="UP000094526"/>
    </source>
</evidence>
<dbReference type="InterPro" id="IPR001680">
    <property type="entry name" value="WD40_rpt"/>
</dbReference>
<feature type="repeat" description="WD" evidence="1">
    <location>
        <begin position="138"/>
        <end position="169"/>
    </location>
</feature>
<gene>
    <name evidence="2" type="ORF">CLCR_04344</name>
</gene>
<proteinExistence type="predicted"/>
<dbReference type="OrthoDB" id="538223at2759"/>
<dbReference type="PANTHER" id="PTHR19879:SF9">
    <property type="entry name" value="TRANSCRIPTION INITIATION FACTOR TFIID SUBUNIT 5"/>
    <property type="match status" value="1"/>
</dbReference>
<dbReference type="Proteomes" id="UP000094526">
    <property type="component" value="Unassembled WGS sequence"/>
</dbReference>
<reference evidence="3" key="1">
    <citation type="submission" date="2015-07" db="EMBL/GenBank/DDBJ databases">
        <authorList>
            <person name="Teixeira M.M."/>
            <person name="Souza R.C."/>
            <person name="Almeida L.G."/>
            <person name="Vicente V.A."/>
            <person name="de Hoog S."/>
            <person name="Bocca A.L."/>
            <person name="de Almeida S.R."/>
            <person name="Vasconcelos A.T."/>
            <person name="Felipe M.S."/>
        </authorList>
    </citation>
    <scope>NUCLEOTIDE SEQUENCE [LARGE SCALE GENOMIC DNA]</scope>
    <source>
        <strain evidence="3">KSF</strain>
    </source>
</reference>